<evidence type="ECO:0000259" key="2">
    <source>
        <dbReference type="Pfam" id="PF05170"/>
    </source>
</evidence>
<protein>
    <submittedName>
        <fullName evidence="3">AsmA family protein</fullName>
    </submittedName>
</protein>
<name>A0A7U3YM08_DESPD</name>
<reference evidence="3 4" key="1">
    <citation type="journal article" date="2011" name="Stand. Genomic Sci.">
        <title>Complete genome sequence of Desulfobulbus propionicus type strain (1pr3).</title>
        <authorList>
            <person name="Pagani I."/>
            <person name="Lapidus A."/>
            <person name="Nolan M."/>
            <person name="Lucas S."/>
            <person name="Hammon N."/>
            <person name="Deshpande S."/>
            <person name="Cheng J.F."/>
            <person name="Chertkov O."/>
            <person name="Davenport K."/>
            <person name="Tapia R."/>
            <person name="Han C."/>
            <person name="Goodwin L."/>
            <person name="Pitluck S."/>
            <person name="Liolios K."/>
            <person name="Mavromatis K."/>
            <person name="Ivanova N."/>
            <person name="Mikhailova N."/>
            <person name="Pati A."/>
            <person name="Chen A."/>
            <person name="Palaniappan K."/>
            <person name="Land M."/>
            <person name="Hauser L."/>
            <person name="Chang Y.J."/>
            <person name="Jeffries C.D."/>
            <person name="Detter J.C."/>
            <person name="Brambilla E."/>
            <person name="Kannan K.P."/>
            <person name="Djao O.D."/>
            <person name="Rohde M."/>
            <person name="Pukall R."/>
            <person name="Spring S."/>
            <person name="Goker M."/>
            <person name="Sikorski J."/>
            <person name="Woyke T."/>
            <person name="Bristow J."/>
            <person name="Eisen J.A."/>
            <person name="Markowitz V."/>
            <person name="Hugenholtz P."/>
            <person name="Kyrpides N.C."/>
            <person name="Klenk H.P."/>
        </authorList>
    </citation>
    <scope>NUCLEOTIDE SEQUENCE [LARGE SCALE GENOMIC DNA]</scope>
    <source>
        <strain evidence="4">ATCC 33891 / DSM 2032 / 1pr3</strain>
    </source>
</reference>
<keyword evidence="4" id="KW-1185">Reference proteome</keyword>
<dbReference type="GO" id="GO:0005886">
    <property type="term" value="C:plasma membrane"/>
    <property type="evidence" value="ECO:0007669"/>
    <property type="project" value="TreeGrafter"/>
</dbReference>
<feature type="compositionally biased region" description="Low complexity" evidence="1">
    <location>
        <begin position="571"/>
        <end position="589"/>
    </location>
</feature>
<gene>
    <name evidence="3" type="ordered locus">Despr_1524</name>
</gene>
<dbReference type="KEGG" id="dpr:Despr_1524"/>
<evidence type="ECO:0000256" key="1">
    <source>
        <dbReference type="SAM" id="MobiDB-lite"/>
    </source>
</evidence>
<dbReference type="GO" id="GO:0090313">
    <property type="term" value="P:regulation of protein targeting to membrane"/>
    <property type="evidence" value="ECO:0007669"/>
    <property type="project" value="TreeGrafter"/>
</dbReference>
<dbReference type="InterPro" id="IPR052894">
    <property type="entry name" value="AsmA-related"/>
</dbReference>
<dbReference type="InterPro" id="IPR007844">
    <property type="entry name" value="AsmA"/>
</dbReference>
<feature type="region of interest" description="Disordered" evidence="1">
    <location>
        <begin position="876"/>
        <end position="902"/>
    </location>
</feature>
<feature type="compositionally biased region" description="Low complexity" evidence="1">
    <location>
        <begin position="891"/>
        <end position="902"/>
    </location>
</feature>
<dbReference type="Pfam" id="PF05170">
    <property type="entry name" value="AsmA"/>
    <property type="match status" value="2"/>
</dbReference>
<evidence type="ECO:0000313" key="3">
    <source>
        <dbReference type="EMBL" id="ADW17678.1"/>
    </source>
</evidence>
<feature type="domain" description="AsmA" evidence="2">
    <location>
        <begin position="376"/>
        <end position="776"/>
    </location>
</feature>
<dbReference type="Proteomes" id="UP000006365">
    <property type="component" value="Chromosome"/>
</dbReference>
<feature type="region of interest" description="Disordered" evidence="1">
    <location>
        <begin position="568"/>
        <end position="597"/>
    </location>
</feature>
<organism evidence="3 4">
    <name type="scientific">Desulfobulbus propionicus (strain ATCC 33891 / DSM 2032 / VKM B-1956 / 1pr3)</name>
    <dbReference type="NCBI Taxonomy" id="577650"/>
    <lineage>
        <taxon>Bacteria</taxon>
        <taxon>Pseudomonadati</taxon>
        <taxon>Thermodesulfobacteriota</taxon>
        <taxon>Desulfobulbia</taxon>
        <taxon>Desulfobulbales</taxon>
        <taxon>Desulfobulbaceae</taxon>
        <taxon>Desulfobulbus</taxon>
    </lineage>
</organism>
<dbReference type="RefSeq" id="WP_015724219.1">
    <property type="nucleotide sequence ID" value="NC_014972.1"/>
</dbReference>
<dbReference type="EMBL" id="CP002364">
    <property type="protein sequence ID" value="ADW17678.1"/>
    <property type="molecule type" value="Genomic_DNA"/>
</dbReference>
<accession>A0A7U3YM08</accession>
<sequence length="902" mass="93667">MRVRSIVKIGAVAIAVLAVVVAGMVIAVKSVSPDRIKKMLTAQVQSATGRALTIAGPLEIRLGLEPSVVASGITLSNPPGSTRPEMVKMERFEFEMALRPLLNRQIVINRLLLNAPDIVIETEAKGPGNLDFSPPDQQGRPAPPAATEQQEGAGASFSVTLREVKISNGVIALHDRTAKTTETVRIHELTLKPDTADPALLALQLLTTAREQKIDLAGTMGDINAILSGAPWPLKLKAAAKAIALNVEGRIDKLAALQGLNFKLTAQGEELGEVLRAAGVSLPELPQTLGPFTVTARVDNAGGRFNLSDLDLQAGRRELLLVEAKGGIKDLAGALAAELAVNLTSDNPAALAKIGGKDMALKGPLTVIARMNGNPTTLNINDFKATLQDLEVTAQGGIAELATLRGLDLKLNAQGKELGEVVRLAGVSKPELPKTLGPFTVAARLGNPDGRFNLADVNVQAGRRELLVVDAKGAIKDLTGALGVDLTVNLTSDNPTTLAKIGGSDLALKGPLQLAGKVSGGDTTWKVSNLKSSLGTSDLAGEVAVQLAKRTKVTGKLNAAAINPADFSPPQAASATKATAKTKGKSSQAKKGDGRLFPADPLPVDALRSVDADLALQVGKLQLDTQQIRDVRLTLQLNGGRLAVKPLRFALAGGTFEGEASLNAAGKTPALSLQLNGRRFEVGQLAANSPISGCKSDLNVNFKGSGDSVRSLMASSSGETRLSVGKGQMRNKAVDWAGGDLLFQVLGALNPFVKSENTTQIECAAVRFVLRDGIATFDKGIAMRTSQMDMVGSGTIDLRTERLDLGFKPRPRGGVGISVSAPLAGLVRVSGTLAKPGMGIDALGTMKTAASVGAGMATGGLSTLGEMLVDKVTADDDPCRTALGQTQSQSGTPKTTPGGTRR</sequence>
<dbReference type="AlphaFoldDB" id="A0A7U3YM08"/>
<dbReference type="PANTHER" id="PTHR30441:SF4">
    <property type="entry name" value="PROTEIN ASMA"/>
    <property type="match status" value="1"/>
</dbReference>
<evidence type="ECO:0000313" key="4">
    <source>
        <dbReference type="Proteomes" id="UP000006365"/>
    </source>
</evidence>
<proteinExistence type="predicted"/>
<feature type="domain" description="AsmA" evidence="2">
    <location>
        <begin position="6"/>
        <end position="180"/>
    </location>
</feature>
<dbReference type="PANTHER" id="PTHR30441">
    <property type="entry name" value="DUF748 DOMAIN-CONTAINING PROTEIN"/>
    <property type="match status" value="1"/>
</dbReference>
<feature type="region of interest" description="Disordered" evidence="1">
    <location>
        <begin position="125"/>
        <end position="154"/>
    </location>
</feature>